<dbReference type="InterPro" id="IPR008969">
    <property type="entry name" value="CarboxyPept-like_regulatory"/>
</dbReference>
<comment type="similarity">
    <text evidence="10 11">Belongs to the TonB-dependent receptor family.</text>
</comment>
<dbReference type="InterPro" id="IPR037066">
    <property type="entry name" value="Plug_dom_sf"/>
</dbReference>
<comment type="subcellular location">
    <subcellularLocation>
        <location evidence="1 10">Cell outer membrane</location>
        <topology evidence="1 10">Multi-pass membrane protein</topology>
    </subcellularLocation>
</comment>
<dbReference type="Gene3D" id="2.40.170.20">
    <property type="entry name" value="TonB-dependent receptor, beta-barrel domain"/>
    <property type="match status" value="1"/>
</dbReference>
<keyword evidence="3 10" id="KW-1134">Transmembrane beta strand</keyword>
<dbReference type="PANTHER" id="PTHR30069">
    <property type="entry name" value="TONB-DEPENDENT OUTER MEMBRANE RECEPTOR"/>
    <property type="match status" value="1"/>
</dbReference>
<evidence type="ECO:0000313" key="14">
    <source>
        <dbReference type="EMBL" id="TFV93364.1"/>
    </source>
</evidence>
<evidence type="ECO:0000259" key="12">
    <source>
        <dbReference type="Pfam" id="PF00593"/>
    </source>
</evidence>
<dbReference type="SUPFAM" id="SSF56935">
    <property type="entry name" value="Porins"/>
    <property type="match status" value="1"/>
</dbReference>
<dbReference type="Gene3D" id="2.60.40.1120">
    <property type="entry name" value="Carboxypeptidase-like, regulatory domain"/>
    <property type="match status" value="1"/>
</dbReference>
<evidence type="ECO:0000256" key="7">
    <source>
        <dbReference type="ARBA" id="ARBA00023136"/>
    </source>
</evidence>
<dbReference type="EMBL" id="SPSB01000004">
    <property type="protein sequence ID" value="TFV93364.1"/>
    <property type="molecule type" value="Genomic_DNA"/>
</dbReference>
<dbReference type="InterPro" id="IPR000531">
    <property type="entry name" value="Beta-barrel_TonB"/>
</dbReference>
<evidence type="ECO:0000259" key="13">
    <source>
        <dbReference type="Pfam" id="PF07715"/>
    </source>
</evidence>
<comment type="caution">
    <text evidence="14">The sequence shown here is derived from an EMBL/GenBank/DDBJ whole genome shotgun (WGS) entry which is preliminary data.</text>
</comment>
<keyword evidence="5" id="KW-0732">Signal</keyword>
<evidence type="ECO:0000256" key="2">
    <source>
        <dbReference type="ARBA" id="ARBA00022448"/>
    </source>
</evidence>
<organism evidence="14 15">
    <name type="scientific">Algoriphagus kandeliae</name>
    <dbReference type="NCBI Taxonomy" id="2562278"/>
    <lineage>
        <taxon>Bacteria</taxon>
        <taxon>Pseudomonadati</taxon>
        <taxon>Bacteroidota</taxon>
        <taxon>Cytophagia</taxon>
        <taxon>Cytophagales</taxon>
        <taxon>Cyclobacteriaceae</taxon>
        <taxon>Algoriphagus</taxon>
    </lineage>
</organism>
<keyword evidence="6 11" id="KW-0798">TonB box</keyword>
<dbReference type="RefSeq" id="WP_135075393.1">
    <property type="nucleotide sequence ID" value="NZ_SPSB01000004.1"/>
</dbReference>
<evidence type="ECO:0000256" key="8">
    <source>
        <dbReference type="ARBA" id="ARBA00023170"/>
    </source>
</evidence>
<keyword evidence="7 10" id="KW-0472">Membrane</keyword>
<dbReference type="Pfam" id="PF00593">
    <property type="entry name" value="TonB_dep_Rec_b-barrel"/>
    <property type="match status" value="1"/>
</dbReference>
<dbReference type="GO" id="GO:0044718">
    <property type="term" value="P:siderophore transmembrane transport"/>
    <property type="evidence" value="ECO:0007669"/>
    <property type="project" value="TreeGrafter"/>
</dbReference>
<name>A0A4Y9QKY1_9BACT</name>
<evidence type="ECO:0000256" key="11">
    <source>
        <dbReference type="RuleBase" id="RU003357"/>
    </source>
</evidence>
<proteinExistence type="inferred from homology"/>
<dbReference type="InterPro" id="IPR036942">
    <property type="entry name" value="Beta-barrel_TonB_sf"/>
</dbReference>
<keyword evidence="8 14" id="KW-0675">Receptor</keyword>
<dbReference type="Proteomes" id="UP000297647">
    <property type="component" value="Unassembled WGS sequence"/>
</dbReference>
<keyword evidence="9 10" id="KW-0998">Cell outer membrane</keyword>
<evidence type="ECO:0000256" key="9">
    <source>
        <dbReference type="ARBA" id="ARBA00023237"/>
    </source>
</evidence>
<feature type="domain" description="TonB-dependent receptor-like beta-barrel" evidence="12">
    <location>
        <begin position="423"/>
        <end position="877"/>
    </location>
</feature>
<dbReference type="SUPFAM" id="SSF49464">
    <property type="entry name" value="Carboxypeptidase regulatory domain-like"/>
    <property type="match status" value="1"/>
</dbReference>
<dbReference type="PANTHER" id="PTHR30069:SF29">
    <property type="entry name" value="HEMOGLOBIN AND HEMOGLOBIN-HAPTOGLOBIN-BINDING PROTEIN 1-RELATED"/>
    <property type="match status" value="1"/>
</dbReference>
<dbReference type="AlphaFoldDB" id="A0A4Y9QKY1"/>
<accession>A0A4Y9QKY1</accession>
<keyword evidence="2 10" id="KW-0813">Transport</keyword>
<dbReference type="GO" id="GO:0015344">
    <property type="term" value="F:siderophore uptake transmembrane transporter activity"/>
    <property type="evidence" value="ECO:0007669"/>
    <property type="project" value="TreeGrafter"/>
</dbReference>
<evidence type="ECO:0000256" key="3">
    <source>
        <dbReference type="ARBA" id="ARBA00022452"/>
    </source>
</evidence>
<evidence type="ECO:0000256" key="5">
    <source>
        <dbReference type="ARBA" id="ARBA00022729"/>
    </source>
</evidence>
<dbReference type="GO" id="GO:0009279">
    <property type="term" value="C:cell outer membrane"/>
    <property type="evidence" value="ECO:0007669"/>
    <property type="project" value="UniProtKB-SubCell"/>
</dbReference>
<gene>
    <name evidence="14" type="ORF">E4S40_14000</name>
</gene>
<evidence type="ECO:0000256" key="1">
    <source>
        <dbReference type="ARBA" id="ARBA00004571"/>
    </source>
</evidence>
<feature type="domain" description="TonB-dependent receptor plug" evidence="13">
    <location>
        <begin position="279"/>
        <end position="350"/>
    </location>
</feature>
<evidence type="ECO:0000256" key="4">
    <source>
        <dbReference type="ARBA" id="ARBA00022692"/>
    </source>
</evidence>
<evidence type="ECO:0000256" key="10">
    <source>
        <dbReference type="PROSITE-ProRule" id="PRU01360"/>
    </source>
</evidence>
<dbReference type="InterPro" id="IPR039426">
    <property type="entry name" value="TonB-dep_rcpt-like"/>
</dbReference>
<keyword evidence="4 10" id="KW-0812">Transmembrane</keyword>
<reference evidence="14 15" key="1">
    <citation type="submission" date="2019-03" db="EMBL/GenBank/DDBJ databases">
        <title>Algoriphagus sp. nov, a new strain isolated from root system soil of mangrove plant Kandelia.</title>
        <authorList>
            <person name="Yin Q."/>
            <person name="Wang K."/>
            <person name="Song Z."/>
        </authorList>
    </citation>
    <scope>NUCLEOTIDE SEQUENCE [LARGE SCALE GENOMIC DNA]</scope>
    <source>
        <strain evidence="14 15">XY-J91</strain>
    </source>
</reference>
<keyword evidence="15" id="KW-1185">Reference proteome</keyword>
<dbReference type="Pfam" id="PF13715">
    <property type="entry name" value="CarbopepD_reg_2"/>
    <property type="match status" value="1"/>
</dbReference>
<evidence type="ECO:0000313" key="15">
    <source>
        <dbReference type="Proteomes" id="UP000297647"/>
    </source>
</evidence>
<dbReference type="InterPro" id="IPR012910">
    <property type="entry name" value="Plug_dom"/>
</dbReference>
<protein>
    <submittedName>
        <fullName evidence="14">TonB-dependent receptor</fullName>
    </submittedName>
</protein>
<sequence>MKFIRFLIFLLLLFGWGAPELLAQTSQKFSGFFAGISFERFVERIESESDFRFIYSKQDLSGFSVNIQANDSELKDLLETLFSDTDFKFSIAADHRVFITRGEKLTVNFSRDYFEAKAPSDVNAMGTKGTELGAFAKNMRFEIGKDKEDPSRKTAILSGKVSNIDNGEPMLGTVIFEKVDYNKTITDTDGNYKLELPKGRHTLFIQNPGGYQEQRQIELFGDGVLDMEVQESFLSLDEIVVSSGALNNINKLDMGVQAISIADVRKLPAVLGEVDILRGVLTMPGVNTVGEASVGFNVRGGAADQNLILYNQSTIFNPSHVFGFFSAFNPDMVSGVELYKGSVPVNYGGRLSSVLQVEPKFGRSDKIGGSGGIGIMTGRLSLEGPIGEKTTFIIGGRTTYSNWALDLLDDEAALEGSSASFYDLNANIRHEFNDKNQLEITSYISKDDFAFDLDTTYSYENLNLAATWRHFFNEQLEGKFTMGSDNYQFGIIGADNLLNAYQFQFDVSQLHLRADFEYRKGEDHIYKFGIHGIQYELNPGTNSPYGPESIVIPEDLEDEKAREISVYFGDEWTLSEQLSVSFGGRYMFYQLLGPLTVNQYVPNAPITDSNVIGEETFESGESVQTYHGPEFRVSARFTLDNQSSVKMGFNTMRQNIHLLSNTSAIAPTDSWKLSDRYIKPQNGGQASVGYYRNMALNTLEFSAEVYYRYMNNLLDYRSGASIILNENIEQDVLNTEGKAYGLELLLKKSTGKLTGSLAYTYSRSLLRTSDEPSIEKINNGEFYPSNFDQPHHATLVGNYEVSKRVNVTLNGNYSTGRPVTLPIAKFEYASSERVYFSDRNAYRIPDYFRLDLSVNLEGNHKVRKLAHSSWSVGVYNVLGRSNPYSVYYAPVDGQLRGYQLSIFARPIPFITYNFKF</sequence>
<dbReference type="Pfam" id="PF07715">
    <property type="entry name" value="Plug"/>
    <property type="match status" value="1"/>
</dbReference>
<evidence type="ECO:0000256" key="6">
    <source>
        <dbReference type="ARBA" id="ARBA00023077"/>
    </source>
</evidence>
<dbReference type="PROSITE" id="PS52016">
    <property type="entry name" value="TONB_DEPENDENT_REC_3"/>
    <property type="match status" value="1"/>
</dbReference>
<dbReference type="Gene3D" id="2.170.130.10">
    <property type="entry name" value="TonB-dependent receptor, plug domain"/>
    <property type="match status" value="1"/>
</dbReference>
<dbReference type="OrthoDB" id="1111684at2"/>